<organism evidence="1 2">
    <name type="scientific">Carboxylicivirga marina</name>
    <dbReference type="NCBI Taxonomy" id="2800988"/>
    <lineage>
        <taxon>Bacteria</taxon>
        <taxon>Pseudomonadati</taxon>
        <taxon>Bacteroidota</taxon>
        <taxon>Bacteroidia</taxon>
        <taxon>Marinilabiliales</taxon>
        <taxon>Marinilabiliaceae</taxon>
        <taxon>Carboxylicivirga</taxon>
    </lineage>
</organism>
<gene>
    <name evidence="1" type="ORF">JIV24_21710</name>
</gene>
<name>A0ABS1HQW2_9BACT</name>
<sequence length="64" mass="7168">MLIHSVKKTIEVVGGLINNGTSISANSEFIIKVDDYDIKIPKLLVKIIAEELKVTIQLNYELLK</sequence>
<dbReference type="Proteomes" id="UP000605676">
    <property type="component" value="Unassembled WGS sequence"/>
</dbReference>
<comment type="caution">
    <text evidence="1">The sequence shown here is derived from an EMBL/GenBank/DDBJ whole genome shotgun (WGS) entry which is preliminary data.</text>
</comment>
<reference evidence="1 2" key="1">
    <citation type="submission" date="2021-01" db="EMBL/GenBank/DDBJ databases">
        <title>Carboxyliciviraga sp.nov., isolated from coastal sediments.</title>
        <authorList>
            <person name="Lu D."/>
            <person name="Zhang T."/>
        </authorList>
    </citation>
    <scope>NUCLEOTIDE SEQUENCE [LARGE SCALE GENOMIC DNA]</scope>
    <source>
        <strain evidence="1 2">N1Y132</strain>
    </source>
</reference>
<dbReference type="InterPro" id="IPR036761">
    <property type="entry name" value="TTHA0802/YceI-like_sf"/>
</dbReference>
<dbReference type="EMBL" id="JAENRR010000113">
    <property type="protein sequence ID" value="MBK3519971.1"/>
    <property type="molecule type" value="Genomic_DNA"/>
</dbReference>
<dbReference type="RefSeq" id="WP_200467188.1">
    <property type="nucleotide sequence ID" value="NZ_JAENRR010000113.1"/>
</dbReference>
<dbReference type="Gene3D" id="2.40.128.110">
    <property type="entry name" value="Lipid/polyisoprenoid-binding, YceI-like"/>
    <property type="match status" value="1"/>
</dbReference>
<proteinExistence type="predicted"/>
<accession>A0ABS1HQW2</accession>
<evidence type="ECO:0000313" key="1">
    <source>
        <dbReference type="EMBL" id="MBK3519971.1"/>
    </source>
</evidence>
<protein>
    <submittedName>
        <fullName evidence="1">Uncharacterized protein</fullName>
    </submittedName>
</protein>
<evidence type="ECO:0000313" key="2">
    <source>
        <dbReference type="Proteomes" id="UP000605676"/>
    </source>
</evidence>
<keyword evidence="2" id="KW-1185">Reference proteome</keyword>